<dbReference type="AlphaFoldDB" id="A0A0F9I3N3"/>
<dbReference type="EMBL" id="LAZR01020560">
    <property type="protein sequence ID" value="KKL88450.1"/>
    <property type="molecule type" value="Genomic_DNA"/>
</dbReference>
<proteinExistence type="predicted"/>
<keyword evidence="1" id="KW-0812">Transmembrane</keyword>
<comment type="caution">
    <text evidence="2">The sequence shown here is derived from an EMBL/GenBank/DDBJ whole genome shotgun (WGS) entry which is preliminary data.</text>
</comment>
<dbReference type="Pfam" id="PF04246">
    <property type="entry name" value="RseC_MucC"/>
    <property type="match status" value="1"/>
</dbReference>
<keyword evidence="1" id="KW-1133">Transmembrane helix</keyword>
<name>A0A0F9I3N3_9ZZZZ</name>
<organism evidence="2">
    <name type="scientific">marine sediment metagenome</name>
    <dbReference type="NCBI Taxonomy" id="412755"/>
    <lineage>
        <taxon>unclassified sequences</taxon>
        <taxon>metagenomes</taxon>
        <taxon>ecological metagenomes</taxon>
    </lineage>
</organism>
<reference evidence="2" key="1">
    <citation type="journal article" date="2015" name="Nature">
        <title>Complex archaea that bridge the gap between prokaryotes and eukaryotes.</title>
        <authorList>
            <person name="Spang A."/>
            <person name="Saw J.H."/>
            <person name="Jorgensen S.L."/>
            <person name="Zaremba-Niedzwiedzka K."/>
            <person name="Martijn J."/>
            <person name="Lind A.E."/>
            <person name="van Eijk R."/>
            <person name="Schleper C."/>
            <person name="Guy L."/>
            <person name="Ettema T.J."/>
        </authorList>
    </citation>
    <scope>NUCLEOTIDE SEQUENCE</scope>
</reference>
<evidence type="ECO:0000313" key="2">
    <source>
        <dbReference type="EMBL" id="KKL88450.1"/>
    </source>
</evidence>
<feature type="transmembrane region" description="Helical" evidence="1">
    <location>
        <begin position="37"/>
        <end position="56"/>
    </location>
</feature>
<feature type="transmembrane region" description="Helical" evidence="1">
    <location>
        <begin position="76"/>
        <end position="96"/>
    </location>
</feature>
<feature type="non-terminal residue" evidence="2">
    <location>
        <position position="1"/>
    </location>
</feature>
<gene>
    <name evidence="2" type="ORF">LCGC14_1924570</name>
</gene>
<sequence length="115" mass="12052">HCTAGTCSLTADGARIEALNEAGAKVGQRVRVSIQGYVYVSGSAFFYGVPALALIAGALLGMEVLSGMFPGLDPEAVTAVSAFVFLGLSFVIVKLWSLRAERKSAYQPIVVEVLD</sequence>
<keyword evidence="1" id="KW-0472">Membrane</keyword>
<evidence type="ECO:0000256" key="1">
    <source>
        <dbReference type="SAM" id="Phobius"/>
    </source>
</evidence>
<accession>A0A0F9I3N3</accession>
<protein>
    <submittedName>
        <fullName evidence="2">Uncharacterized protein</fullName>
    </submittedName>
</protein>